<proteinExistence type="predicted"/>
<evidence type="ECO:0000313" key="2">
    <source>
        <dbReference type="Proteomes" id="UP001434883"/>
    </source>
</evidence>
<keyword evidence="2" id="KW-1185">Reference proteome</keyword>
<evidence type="ECO:0000313" key="1">
    <source>
        <dbReference type="EMBL" id="MEQ2216156.1"/>
    </source>
</evidence>
<name>A0ABV0S8C7_9TELE</name>
<organism evidence="1 2">
    <name type="scientific">Xenoophorus captivus</name>
    <dbReference type="NCBI Taxonomy" id="1517983"/>
    <lineage>
        <taxon>Eukaryota</taxon>
        <taxon>Metazoa</taxon>
        <taxon>Chordata</taxon>
        <taxon>Craniata</taxon>
        <taxon>Vertebrata</taxon>
        <taxon>Euteleostomi</taxon>
        <taxon>Actinopterygii</taxon>
        <taxon>Neopterygii</taxon>
        <taxon>Teleostei</taxon>
        <taxon>Neoteleostei</taxon>
        <taxon>Acanthomorphata</taxon>
        <taxon>Ovalentaria</taxon>
        <taxon>Atherinomorphae</taxon>
        <taxon>Cyprinodontiformes</taxon>
        <taxon>Goodeidae</taxon>
        <taxon>Xenoophorus</taxon>
    </lineage>
</organism>
<comment type="caution">
    <text evidence="1">The sequence shown here is derived from an EMBL/GenBank/DDBJ whole genome shotgun (WGS) entry which is preliminary data.</text>
</comment>
<reference evidence="1 2" key="1">
    <citation type="submission" date="2021-06" db="EMBL/GenBank/DDBJ databases">
        <authorList>
            <person name="Palmer J.M."/>
        </authorList>
    </citation>
    <scope>NUCLEOTIDE SEQUENCE [LARGE SCALE GENOMIC DNA]</scope>
    <source>
        <strain evidence="1 2">XC_2019</strain>
        <tissue evidence="1">Muscle</tissue>
    </source>
</reference>
<dbReference type="EMBL" id="JAHRIN010069692">
    <property type="protein sequence ID" value="MEQ2216156.1"/>
    <property type="molecule type" value="Genomic_DNA"/>
</dbReference>
<protein>
    <submittedName>
        <fullName evidence="1">Uncharacterized protein</fullName>
    </submittedName>
</protein>
<gene>
    <name evidence="1" type="ORF">XENOCAPTIV_011589</name>
</gene>
<accession>A0ABV0S8C7</accession>
<dbReference type="Proteomes" id="UP001434883">
    <property type="component" value="Unassembled WGS sequence"/>
</dbReference>
<sequence>MVILHHSSDLGAFPLHLLSVCTCVSYKADKSEQTVAVKEAVDYQIPHVWTSCAWLYVLSDLAHCEVPKNCLCGTSTTLHYFFVVPYLCPGFDLCFPCFRVIGSHGYTLYKKKTYWIVD</sequence>